<dbReference type="GO" id="GO:0003724">
    <property type="term" value="F:RNA helicase activity"/>
    <property type="evidence" value="ECO:0007669"/>
    <property type="project" value="InterPro"/>
</dbReference>
<feature type="short sequence motif" description="Q motif" evidence="6">
    <location>
        <begin position="3"/>
        <end position="31"/>
    </location>
</feature>
<evidence type="ECO:0000259" key="9">
    <source>
        <dbReference type="PROSITE" id="PS51194"/>
    </source>
</evidence>
<dbReference type="PROSITE" id="PS00039">
    <property type="entry name" value="DEAD_ATP_HELICASE"/>
    <property type="match status" value="1"/>
</dbReference>
<dbReference type="PANTHER" id="PTHR47959:SF13">
    <property type="entry name" value="ATP-DEPENDENT RNA HELICASE RHLE"/>
    <property type="match status" value="1"/>
</dbReference>
<dbReference type="CDD" id="cd18787">
    <property type="entry name" value="SF2_C_DEAD"/>
    <property type="match status" value="1"/>
</dbReference>
<dbReference type="InterPro" id="IPR027417">
    <property type="entry name" value="P-loop_NTPase"/>
</dbReference>
<dbReference type="RefSeq" id="WP_228416874.1">
    <property type="nucleotide sequence ID" value="NZ_CP081135.1"/>
</dbReference>
<dbReference type="InterPro" id="IPR000629">
    <property type="entry name" value="RNA-helicase_DEAD-box_CS"/>
</dbReference>
<keyword evidence="12" id="KW-1185">Reference proteome</keyword>
<keyword evidence="4 7" id="KW-0067">ATP-binding</keyword>
<evidence type="ECO:0000256" key="6">
    <source>
        <dbReference type="PROSITE-ProRule" id="PRU00552"/>
    </source>
</evidence>
<dbReference type="InterPro" id="IPR001650">
    <property type="entry name" value="Helicase_C-like"/>
</dbReference>
<dbReference type="Pfam" id="PF00271">
    <property type="entry name" value="Helicase_C"/>
    <property type="match status" value="1"/>
</dbReference>
<dbReference type="Pfam" id="PF00270">
    <property type="entry name" value="DEAD"/>
    <property type="match status" value="1"/>
</dbReference>
<dbReference type="InterPro" id="IPR005580">
    <property type="entry name" value="DbpA/CsdA_RNA-bd_dom"/>
</dbReference>
<comment type="similarity">
    <text evidence="5 7">Belongs to the DEAD box helicase family.</text>
</comment>
<dbReference type="PROSITE" id="PS51195">
    <property type="entry name" value="Q_MOTIF"/>
    <property type="match status" value="1"/>
</dbReference>
<dbReference type="KEGG" id="tem:JW646_05630"/>
<dbReference type="EMBL" id="CP081135">
    <property type="protein sequence ID" value="UEL48930.1"/>
    <property type="molecule type" value="Genomic_DNA"/>
</dbReference>
<dbReference type="PANTHER" id="PTHR47959">
    <property type="entry name" value="ATP-DEPENDENT RNA HELICASE RHLE-RELATED"/>
    <property type="match status" value="1"/>
</dbReference>
<dbReference type="Proteomes" id="UP001198983">
    <property type="component" value="Chromosome"/>
</dbReference>
<dbReference type="Pfam" id="PF03880">
    <property type="entry name" value="DbpA"/>
    <property type="match status" value="1"/>
</dbReference>
<dbReference type="SMART" id="SM00487">
    <property type="entry name" value="DEXDc"/>
    <property type="match status" value="1"/>
</dbReference>
<evidence type="ECO:0000256" key="4">
    <source>
        <dbReference type="ARBA" id="ARBA00022840"/>
    </source>
</evidence>
<name>A0AAX2ZKU2_9FIRM</name>
<dbReference type="SMART" id="SM00490">
    <property type="entry name" value="HELICc"/>
    <property type="match status" value="1"/>
</dbReference>
<dbReference type="GO" id="GO:0005829">
    <property type="term" value="C:cytosol"/>
    <property type="evidence" value="ECO:0007669"/>
    <property type="project" value="TreeGrafter"/>
</dbReference>
<gene>
    <name evidence="11" type="ORF">JW646_05630</name>
</gene>
<feature type="domain" description="Helicase C-terminal" evidence="9">
    <location>
        <begin position="231"/>
        <end position="375"/>
    </location>
</feature>
<feature type="domain" description="DEAD-box RNA helicase Q" evidence="10">
    <location>
        <begin position="3"/>
        <end position="31"/>
    </location>
</feature>
<protein>
    <submittedName>
        <fullName evidence="11">DEAD/DEAH box helicase</fullName>
    </submittedName>
</protein>
<proteinExistence type="inferred from homology"/>
<dbReference type="Gene3D" id="3.40.50.300">
    <property type="entry name" value="P-loop containing nucleotide triphosphate hydrolases"/>
    <property type="match status" value="2"/>
</dbReference>
<evidence type="ECO:0000256" key="2">
    <source>
        <dbReference type="ARBA" id="ARBA00022801"/>
    </source>
</evidence>
<dbReference type="InterPro" id="IPR011545">
    <property type="entry name" value="DEAD/DEAH_box_helicase_dom"/>
</dbReference>
<dbReference type="GO" id="GO:0005524">
    <property type="term" value="F:ATP binding"/>
    <property type="evidence" value="ECO:0007669"/>
    <property type="project" value="UniProtKB-KW"/>
</dbReference>
<dbReference type="AlphaFoldDB" id="A0AAX2ZKU2"/>
<reference evidence="11 12" key="1">
    <citation type="journal article" date="2023" name="Int. J. Syst. Evol. Microbiol.">
        <title>Terrisporobacter hibernicus sp. nov., isolated from bovine faeces in Northern Ireland.</title>
        <authorList>
            <person name="Mitchell M."/>
            <person name="Nguyen S.V."/>
            <person name="Connor M."/>
            <person name="Fairley D.J."/>
            <person name="Donoghue O."/>
            <person name="Marshall H."/>
            <person name="Koolman L."/>
            <person name="McMullan G."/>
            <person name="Schaffer K.E."/>
            <person name="McGrath J.W."/>
            <person name="Fanning S."/>
        </authorList>
    </citation>
    <scope>NUCLEOTIDE SEQUENCE [LARGE SCALE GENOMIC DNA]</scope>
    <source>
        <strain evidence="11 12">MCA3</strain>
    </source>
</reference>
<dbReference type="GO" id="GO:0003676">
    <property type="term" value="F:nucleic acid binding"/>
    <property type="evidence" value="ECO:0007669"/>
    <property type="project" value="InterPro"/>
</dbReference>
<keyword evidence="1 7" id="KW-0547">Nucleotide-binding</keyword>
<dbReference type="InterPro" id="IPR012677">
    <property type="entry name" value="Nucleotide-bd_a/b_plait_sf"/>
</dbReference>
<evidence type="ECO:0000259" key="8">
    <source>
        <dbReference type="PROSITE" id="PS51192"/>
    </source>
</evidence>
<organism evidence="11 12">
    <name type="scientific">Terrisporobacter hibernicus</name>
    <dbReference type="NCBI Taxonomy" id="2813371"/>
    <lineage>
        <taxon>Bacteria</taxon>
        <taxon>Bacillati</taxon>
        <taxon>Bacillota</taxon>
        <taxon>Clostridia</taxon>
        <taxon>Peptostreptococcales</taxon>
        <taxon>Peptostreptococcaceae</taxon>
        <taxon>Terrisporobacter</taxon>
    </lineage>
</organism>
<dbReference type="CDD" id="cd00268">
    <property type="entry name" value="DEADc"/>
    <property type="match status" value="1"/>
</dbReference>
<dbReference type="PROSITE" id="PS51192">
    <property type="entry name" value="HELICASE_ATP_BIND_1"/>
    <property type="match status" value="1"/>
</dbReference>
<evidence type="ECO:0000313" key="12">
    <source>
        <dbReference type="Proteomes" id="UP001198983"/>
    </source>
</evidence>
<dbReference type="SUPFAM" id="SSF52540">
    <property type="entry name" value="P-loop containing nucleoside triphosphate hydrolases"/>
    <property type="match status" value="1"/>
</dbReference>
<dbReference type="InterPro" id="IPR050079">
    <property type="entry name" value="DEAD_box_RNA_helicase"/>
</dbReference>
<evidence type="ECO:0000313" key="11">
    <source>
        <dbReference type="EMBL" id="UEL48930.1"/>
    </source>
</evidence>
<dbReference type="PROSITE" id="PS51194">
    <property type="entry name" value="HELICASE_CTER"/>
    <property type="match status" value="1"/>
</dbReference>
<evidence type="ECO:0000256" key="7">
    <source>
        <dbReference type="RuleBase" id="RU000492"/>
    </source>
</evidence>
<sequence length="483" mass="55994">MNNKFEKFNLDKKIIKSLNNLNYKKPSKVQIEVIPRLLEKTDVIVKSKTGSGKTASFAVPMVEKIDIDNNKVQGLIIAPTRELALQIKEEIQNIGRIKKVRCSAIFGKQPLREQVTELKQRVHIVVATPGRIIDHIGRGTIDLSNIKYFVIDEADKMLHKSFVDDMEFILSKLPKKSCKGMFSATIDDNINLICNKYMENPLRIDIKDDEKIKNQISEYFIKREENDKYELLKRIIYKECPKSLIIFANTRNQVDEIYKNMKKDKFSVGVIHGEMSQDKRLFIIKDFKKNKFNILVSSDITARGIHIEDISLVINYDVPRDKENYVHRIGRTGRVDKWGKAITIVSPREEKYLQEIEEYTQDKIQEIESIDDNEVNMGKIKFTQQQNSLLNNKRNKKEEVKNSNDEITKVYLNVGKKKKIRVIDIVGAFSNIDGISNEDIGVIEVKDTCSYVDILNHKGKSFLKDHKEIMIKKKQVKVKRDNS</sequence>
<evidence type="ECO:0000259" key="10">
    <source>
        <dbReference type="PROSITE" id="PS51195"/>
    </source>
</evidence>
<dbReference type="InterPro" id="IPR014001">
    <property type="entry name" value="Helicase_ATP-bd"/>
</dbReference>
<feature type="domain" description="Helicase ATP-binding" evidence="8">
    <location>
        <begin position="34"/>
        <end position="204"/>
    </location>
</feature>
<dbReference type="GO" id="GO:0016787">
    <property type="term" value="F:hydrolase activity"/>
    <property type="evidence" value="ECO:0007669"/>
    <property type="project" value="UniProtKB-KW"/>
</dbReference>
<evidence type="ECO:0000256" key="1">
    <source>
        <dbReference type="ARBA" id="ARBA00022741"/>
    </source>
</evidence>
<dbReference type="InterPro" id="IPR014014">
    <property type="entry name" value="RNA_helicase_DEAD_Q_motif"/>
</dbReference>
<evidence type="ECO:0000256" key="5">
    <source>
        <dbReference type="ARBA" id="ARBA00038437"/>
    </source>
</evidence>
<keyword evidence="2 7" id="KW-0378">Hydrolase</keyword>
<evidence type="ECO:0000256" key="3">
    <source>
        <dbReference type="ARBA" id="ARBA00022806"/>
    </source>
</evidence>
<accession>A0AAX2ZKU2</accession>
<keyword evidence="3 7" id="KW-0347">Helicase</keyword>
<dbReference type="InterPro" id="IPR044742">
    <property type="entry name" value="DEAD/DEAH_RhlB"/>
</dbReference>
<dbReference type="Gene3D" id="3.30.70.330">
    <property type="match status" value="1"/>
</dbReference>